<sequence length="76" mass="8232">MSANEAFDLEIRDESIRLGQLLKLANLAEDGIHAKELISEGAVTVNGQVETRRGAQIHQNDVVCVNGECVKISSRA</sequence>
<name>A0ABS4XQQ9_GLUPR</name>
<dbReference type="SMART" id="SM00363">
    <property type="entry name" value="S4"/>
    <property type="match status" value="1"/>
</dbReference>
<gene>
    <name evidence="3" type="ORF">JOF39_001918</name>
</gene>
<evidence type="ECO:0000259" key="2">
    <source>
        <dbReference type="SMART" id="SM00363"/>
    </source>
</evidence>
<evidence type="ECO:0000313" key="4">
    <source>
        <dbReference type="Proteomes" id="UP001195422"/>
    </source>
</evidence>
<accession>A0ABS4XQQ9</accession>
<dbReference type="InterPro" id="IPR036986">
    <property type="entry name" value="S4_RNA-bd_sf"/>
</dbReference>
<keyword evidence="1" id="KW-0694">RNA-binding</keyword>
<dbReference type="Pfam" id="PF13275">
    <property type="entry name" value="S4_2"/>
    <property type="match status" value="1"/>
</dbReference>
<keyword evidence="4" id="KW-1185">Reference proteome</keyword>
<dbReference type="Proteomes" id="UP001195422">
    <property type="component" value="Unassembled WGS sequence"/>
</dbReference>
<comment type="caution">
    <text evidence="3">The sequence shown here is derived from an EMBL/GenBank/DDBJ whole genome shotgun (WGS) entry which is preliminary data.</text>
</comment>
<feature type="domain" description="RNA-binding S4" evidence="2">
    <location>
        <begin position="16"/>
        <end position="76"/>
    </location>
</feature>
<dbReference type="InterPro" id="IPR002942">
    <property type="entry name" value="S4_RNA-bd"/>
</dbReference>
<evidence type="ECO:0000313" key="3">
    <source>
        <dbReference type="EMBL" id="MBP2398837.1"/>
    </source>
</evidence>
<organism evidence="3 4">
    <name type="scientific">Glutamicibacter protophormiae</name>
    <name type="common">Brevibacterium protophormiae</name>
    <dbReference type="NCBI Taxonomy" id="37930"/>
    <lineage>
        <taxon>Bacteria</taxon>
        <taxon>Bacillati</taxon>
        <taxon>Actinomycetota</taxon>
        <taxon>Actinomycetes</taxon>
        <taxon>Micrococcales</taxon>
        <taxon>Micrococcaceae</taxon>
        <taxon>Glutamicibacter</taxon>
    </lineage>
</organism>
<dbReference type="CDD" id="cd00165">
    <property type="entry name" value="S4"/>
    <property type="match status" value="1"/>
</dbReference>
<proteinExistence type="predicted"/>
<protein>
    <submittedName>
        <fullName evidence="3">Ribosome-associated protein</fullName>
    </submittedName>
</protein>
<dbReference type="Gene3D" id="3.10.290.10">
    <property type="entry name" value="RNA-binding S4 domain"/>
    <property type="match status" value="1"/>
</dbReference>
<evidence type="ECO:0000256" key="1">
    <source>
        <dbReference type="PROSITE-ProRule" id="PRU00182"/>
    </source>
</evidence>
<dbReference type="SUPFAM" id="SSF55174">
    <property type="entry name" value="Alpha-L RNA-binding motif"/>
    <property type="match status" value="1"/>
</dbReference>
<dbReference type="RefSeq" id="WP_188947605.1">
    <property type="nucleotide sequence ID" value="NZ_BMPH01000003.1"/>
</dbReference>
<reference evidence="3 4" key="1">
    <citation type="submission" date="2021-03" db="EMBL/GenBank/DDBJ databases">
        <title>Sequencing the genomes of 1000 actinobacteria strains.</title>
        <authorList>
            <person name="Klenk H.-P."/>
        </authorList>
    </citation>
    <scope>NUCLEOTIDE SEQUENCE [LARGE SCALE GENOMIC DNA]</scope>
    <source>
        <strain evidence="3 4">DSM 20168</strain>
    </source>
</reference>
<dbReference type="PROSITE" id="PS50889">
    <property type="entry name" value="S4"/>
    <property type="match status" value="1"/>
</dbReference>
<dbReference type="EMBL" id="JAGIOJ010000001">
    <property type="protein sequence ID" value="MBP2398837.1"/>
    <property type="molecule type" value="Genomic_DNA"/>
</dbReference>